<evidence type="ECO:0000256" key="1">
    <source>
        <dbReference type="SAM" id="MobiDB-lite"/>
    </source>
</evidence>
<organism evidence="2 3">
    <name type="scientific">Muraenolepis orangiensis</name>
    <name type="common">Patagonian moray cod</name>
    <dbReference type="NCBI Taxonomy" id="630683"/>
    <lineage>
        <taxon>Eukaryota</taxon>
        <taxon>Metazoa</taxon>
        <taxon>Chordata</taxon>
        <taxon>Craniata</taxon>
        <taxon>Vertebrata</taxon>
        <taxon>Euteleostomi</taxon>
        <taxon>Actinopterygii</taxon>
        <taxon>Neopterygii</taxon>
        <taxon>Teleostei</taxon>
        <taxon>Neoteleostei</taxon>
        <taxon>Acanthomorphata</taxon>
        <taxon>Zeiogadaria</taxon>
        <taxon>Gadariae</taxon>
        <taxon>Gadiformes</taxon>
        <taxon>Muraenolepidoidei</taxon>
        <taxon>Muraenolepididae</taxon>
        <taxon>Muraenolepis</taxon>
    </lineage>
</organism>
<feature type="region of interest" description="Disordered" evidence="1">
    <location>
        <begin position="1"/>
        <end position="50"/>
    </location>
</feature>
<comment type="caution">
    <text evidence="2">The sequence shown here is derived from an EMBL/GenBank/DDBJ whole genome shotgun (WGS) entry which is preliminary data.</text>
</comment>
<dbReference type="AlphaFoldDB" id="A0A9Q0IC92"/>
<reference evidence="2" key="1">
    <citation type="submission" date="2022-07" db="EMBL/GenBank/DDBJ databases">
        <title>Chromosome-level genome of Muraenolepis orangiensis.</title>
        <authorList>
            <person name="Kim J."/>
        </authorList>
    </citation>
    <scope>NUCLEOTIDE SEQUENCE</scope>
    <source>
        <strain evidence="2">KU_S4_2022</strain>
        <tissue evidence="2">Muscle</tissue>
    </source>
</reference>
<sequence>MGEGDKINMGGKEVSSREDADSGREERRPRTEHRIMLRWGQERDGEGGVHPETTALIVRLAGLDQGGDESDRLRSLAS</sequence>
<protein>
    <submittedName>
        <fullName evidence="2">Uncharacterized protein</fullName>
    </submittedName>
</protein>
<dbReference type="EMBL" id="JANIIK010000113">
    <property type="protein sequence ID" value="KAJ3592558.1"/>
    <property type="molecule type" value="Genomic_DNA"/>
</dbReference>
<evidence type="ECO:0000313" key="2">
    <source>
        <dbReference type="EMBL" id="KAJ3592558.1"/>
    </source>
</evidence>
<gene>
    <name evidence="2" type="ORF">NHX12_007685</name>
</gene>
<dbReference type="Proteomes" id="UP001148018">
    <property type="component" value="Unassembled WGS sequence"/>
</dbReference>
<feature type="compositionally biased region" description="Basic and acidic residues" evidence="1">
    <location>
        <begin position="14"/>
        <end position="49"/>
    </location>
</feature>
<name>A0A9Q0IC92_9TELE</name>
<accession>A0A9Q0IC92</accession>
<keyword evidence="3" id="KW-1185">Reference proteome</keyword>
<proteinExistence type="predicted"/>
<evidence type="ECO:0000313" key="3">
    <source>
        <dbReference type="Proteomes" id="UP001148018"/>
    </source>
</evidence>